<dbReference type="Proteomes" id="UP000765509">
    <property type="component" value="Unassembled WGS sequence"/>
</dbReference>
<dbReference type="EMBL" id="AVOT02115658">
    <property type="protein sequence ID" value="MBW0583630.1"/>
    <property type="molecule type" value="Genomic_DNA"/>
</dbReference>
<organism evidence="2 3">
    <name type="scientific">Austropuccinia psidii MF-1</name>
    <dbReference type="NCBI Taxonomy" id="1389203"/>
    <lineage>
        <taxon>Eukaryota</taxon>
        <taxon>Fungi</taxon>
        <taxon>Dikarya</taxon>
        <taxon>Basidiomycota</taxon>
        <taxon>Pucciniomycotina</taxon>
        <taxon>Pucciniomycetes</taxon>
        <taxon>Pucciniales</taxon>
        <taxon>Sphaerophragmiaceae</taxon>
        <taxon>Austropuccinia</taxon>
    </lineage>
</organism>
<dbReference type="AlphaFoldDB" id="A0A9Q3KQZ3"/>
<proteinExistence type="predicted"/>
<sequence length="315" mass="36379">WAPDLDNPSDTLYNEACRISAIQTFRQLSAGGAYEYTNINLKFLNDIQLLEATYNHIVYWSLAQRYKKELKQSGKYKKDKERSAILRARLRGFPNRYLKILSNIDAHSDDERDPKGKRYIIRRIECRSAQANLFMRRVHEEMEKVDQDNGVKSQRRERYVPAMPAKLICTGVPKGLPIDFYDPTWFNSCPPGQKTVIADYLNVAFLPDASASIWGIQHTNEKLSEKKFTEKYWDKVIGPYDISHEIPNEESDKSEGELSDGLDVVSNQEQSEDKEYEEASEEGEINPGLEQDTKMAHAQDLNCYTVPHENDWAGW</sequence>
<feature type="region of interest" description="Disordered" evidence="1">
    <location>
        <begin position="265"/>
        <end position="296"/>
    </location>
</feature>
<evidence type="ECO:0000256" key="1">
    <source>
        <dbReference type="SAM" id="MobiDB-lite"/>
    </source>
</evidence>
<protein>
    <submittedName>
        <fullName evidence="2">Uncharacterized protein</fullName>
    </submittedName>
</protein>
<gene>
    <name evidence="2" type="ORF">O181_123345</name>
</gene>
<dbReference type="OrthoDB" id="3056461at2759"/>
<keyword evidence="3" id="KW-1185">Reference proteome</keyword>
<comment type="caution">
    <text evidence="2">The sequence shown here is derived from an EMBL/GenBank/DDBJ whole genome shotgun (WGS) entry which is preliminary data.</text>
</comment>
<name>A0A9Q3KQZ3_9BASI</name>
<reference evidence="2" key="1">
    <citation type="submission" date="2021-03" db="EMBL/GenBank/DDBJ databases">
        <title>Draft genome sequence of rust myrtle Austropuccinia psidii MF-1, a brazilian biotype.</title>
        <authorList>
            <person name="Quecine M.C."/>
            <person name="Pachon D.M.R."/>
            <person name="Bonatelli M.L."/>
            <person name="Correr F.H."/>
            <person name="Franceschini L.M."/>
            <person name="Leite T.F."/>
            <person name="Margarido G.R.A."/>
            <person name="Almeida C.A."/>
            <person name="Ferrarezi J.A."/>
            <person name="Labate C.A."/>
        </authorList>
    </citation>
    <scope>NUCLEOTIDE SEQUENCE</scope>
    <source>
        <strain evidence="2">MF-1</strain>
    </source>
</reference>
<feature type="compositionally biased region" description="Acidic residues" evidence="1">
    <location>
        <begin position="270"/>
        <end position="284"/>
    </location>
</feature>
<evidence type="ECO:0000313" key="3">
    <source>
        <dbReference type="Proteomes" id="UP000765509"/>
    </source>
</evidence>
<evidence type="ECO:0000313" key="2">
    <source>
        <dbReference type="EMBL" id="MBW0583630.1"/>
    </source>
</evidence>
<accession>A0A9Q3KQZ3</accession>
<feature type="non-terminal residue" evidence="2">
    <location>
        <position position="1"/>
    </location>
</feature>